<dbReference type="Proteomes" id="UP000594261">
    <property type="component" value="Chromosome 5"/>
</dbReference>
<organism evidence="1 2">
    <name type="scientific">Quercus lobata</name>
    <name type="common">Valley oak</name>
    <dbReference type="NCBI Taxonomy" id="97700"/>
    <lineage>
        <taxon>Eukaryota</taxon>
        <taxon>Viridiplantae</taxon>
        <taxon>Streptophyta</taxon>
        <taxon>Embryophyta</taxon>
        <taxon>Tracheophyta</taxon>
        <taxon>Spermatophyta</taxon>
        <taxon>Magnoliopsida</taxon>
        <taxon>eudicotyledons</taxon>
        <taxon>Gunneridae</taxon>
        <taxon>Pentapetalae</taxon>
        <taxon>rosids</taxon>
        <taxon>fabids</taxon>
        <taxon>Fagales</taxon>
        <taxon>Fagaceae</taxon>
        <taxon>Quercus</taxon>
    </lineage>
</organism>
<dbReference type="InterPro" id="IPR052343">
    <property type="entry name" value="Retrotransposon-Effector_Assoc"/>
</dbReference>
<dbReference type="PANTHER" id="PTHR46890:SF48">
    <property type="entry name" value="RNA-DIRECTED DNA POLYMERASE"/>
    <property type="match status" value="1"/>
</dbReference>
<keyword evidence="2" id="KW-1185">Reference proteome</keyword>
<reference evidence="1 2" key="1">
    <citation type="journal article" date="2016" name="G3 (Bethesda)">
        <title>First Draft Assembly and Annotation of the Genome of a California Endemic Oak Quercus lobata Nee (Fagaceae).</title>
        <authorList>
            <person name="Sork V.L."/>
            <person name="Fitz-Gibbon S.T."/>
            <person name="Puiu D."/>
            <person name="Crepeau M."/>
            <person name="Gugger P.F."/>
            <person name="Sherman R."/>
            <person name="Stevens K."/>
            <person name="Langley C.H."/>
            <person name="Pellegrini M."/>
            <person name="Salzberg S.L."/>
        </authorList>
    </citation>
    <scope>NUCLEOTIDE SEQUENCE [LARGE SCALE GENOMIC DNA]</scope>
    <source>
        <strain evidence="1 2">cv. SW786</strain>
    </source>
</reference>
<evidence type="ECO:0000313" key="1">
    <source>
        <dbReference type="EnsemblPlants" id="QL05p053589:mrna"/>
    </source>
</evidence>
<evidence type="ECO:0000313" key="2">
    <source>
        <dbReference type="Proteomes" id="UP000594261"/>
    </source>
</evidence>
<dbReference type="EMBL" id="LRBV02000005">
    <property type="status" value="NOT_ANNOTATED_CDS"/>
    <property type="molecule type" value="Genomic_DNA"/>
</dbReference>
<dbReference type="PANTHER" id="PTHR46890">
    <property type="entry name" value="NON-LTR RETROLELEMENT REVERSE TRANSCRIPTASE-LIKE PROTEIN-RELATED"/>
    <property type="match status" value="1"/>
</dbReference>
<name>A0A7N2LQ01_QUELO</name>
<dbReference type="EnsemblPlants" id="QL05p053589:mrna">
    <property type="protein sequence ID" value="QL05p053589:mrna"/>
    <property type="gene ID" value="QL05p053589"/>
</dbReference>
<evidence type="ECO:0008006" key="3">
    <source>
        <dbReference type="Google" id="ProtNLM"/>
    </source>
</evidence>
<sequence>MGVDIDVVFSDKNMIVALVYSDPPDLGFIGTSFTWSNKREGLANIRERLDQCLCDQGWQTLFPKAGVRHLSMWTKEKESKMVVENAWQTRVEGSHGFRLAKKLSVTSTDLVRWNKNSFGNTEEKIKDLQDKLLKIQQVVRTKGNLNLEASLNLELDEWLAKEDLWLRQNSIELWVKEGDCNSRFFHLSTIIRRRRNYISEIKVPSRDEIKKVVFGMKALKASGPDGFPVLFYKNYWDIVGDQLMFAVQGFFRNGWLLKEFNKTFISLIPKKKGVHNFNYFRSIGLCNVCYKVI</sequence>
<accession>A0A7N2LQ01</accession>
<reference evidence="1" key="2">
    <citation type="submission" date="2021-01" db="UniProtKB">
        <authorList>
            <consortium name="EnsemblPlants"/>
        </authorList>
    </citation>
    <scope>IDENTIFICATION</scope>
</reference>
<proteinExistence type="predicted"/>
<protein>
    <recommendedName>
        <fullName evidence="3">Reverse transcriptase</fullName>
    </recommendedName>
</protein>
<dbReference type="InParanoid" id="A0A7N2LQ01"/>
<dbReference type="AlphaFoldDB" id="A0A7N2LQ01"/>
<dbReference type="Gramene" id="QL05p053589:mrna">
    <property type="protein sequence ID" value="QL05p053589:mrna"/>
    <property type="gene ID" value="QL05p053589"/>
</dbReference>